<sequence length="105" mass="12179">MSASLIHSFACFSLTKHEHQCRHHWFTVSRISEKQNTNTNVGITDSQFRVFLFNKTRTPMPASLVHSFAYFGETKHEYQCRHRWFTVSRVSEKQNTNTNVGIAGS</sequence>
<comment type="caution">
    <text evidence="1">The sequence shown here is derived from an EMBL/GenBank/DDBJ whole genome shotgun (WGS) entry which is preliminary data.</text>
</comment>
<dbReference type="AlphaFoldDB" id="A0AAE1BB49"/>
<organism evidence="1 2">
    <name type="scientific">Elysia crispata</name>
    <name type="common">lettuce slug</name>
    <dbReference type="NCBI Taxonomy" id="231223"/>
    <lineage>
        <taxon>Eukaryota</taxon>
        <taxon>Metazoa</taxon>
        <taxon>Spiralia</taxon>
        <taxon>Lophotrochozoa</taxon>
        <taxon>Mollusca</taxon>
        <taxon>Gastropoda</taxon>
        <taxon>Heterobranchia</taxon>
        <taxon>Euthyneura</taxon>
        <taxon>Panpulmonata</taxon>
        <taxon>Sacoglossa</taxon>
        <taxon>Placobranchoidea</taxon>
        <taxon>Plakobranchidae</taxon>
        <taxon>Elysia</taxon>
    </lineage>
</organism>
<accession>A0AAE1BB49</accession>
<evidence type="ECO:0000313" key="2">
    <source>
        <dbReference type="Proteomes" id="UP001283361"/>
    </source>
</evidence>
<dbReference type="EMBL" id="JAWDGP010000205">
    <property type="protein sequence ID" value="KAK3802882.1"/>
    <property type="molecule type" value="Genomic_DNA"/>
</dbReference>
<protein>
    <submittedName>
        <fullName evidence="1">Uncharacterized protein</fullName>
    </submittedName>
</protein>
<keyword evidence="2" id="KW-1185">Reference proteome</keyword>
<name>A0AAE1BB49_9GAST</name>
<dbReference type="Proteomes" id="UP001283361">
    <property type="component" value="Unassembled WGS sequence"/>
</dbReference>
<proteinExistence type="predicted"/>
<gene>
    <name evidence="1" type="ORF">RRG08_019983</name>
</gene>
<evidence type="ECO:0000313" key="1">
    <source>
        <dbReference type="EMBL" id="KAK3802882.1"/>
    </source>
</evidence>
<reference evidence="1" key="1">
    <citation type="journal article" date="2023" name="G3 (Bethesda)">
        <title>A reference genome for the long-term kleptoplast-retaining sea slug Elysia crispata morphotype clarki.</title>
        <authorList>
            <person name="Eastman K.E."/>
            <person name="Pendleton A.L."/>
            <person name="Shaikh M.A."/>
            <person name="Suttiyut T."/>
            <person name="Ogas R."/>
            <person name="Tomko P."/>
            <person name="Gavelis G."/>
            <person name="Widhalm J.R."/>
            <person name="Wisecaver J.H."/>
        </authorList>
    </citation>
    <scope>NUCLEOTIDE SEQUENCE</scope>
    <source>
        <strain evidence="1">ECLA1</strain>
    </source>
</reference>